<gene>
    <name evidence="1" type="ORF">KJJ99_04840</name>
</gene>
<evidence type="ECO:0000313" key="1">
    <source>
        <dbReference type="EMBL" id="MBX7271124.1"/>
    </source>
</evidence>
<dbReference type="EMBL" id="JAHHFP010000011">
    <property type="protein sequence ID" value="MBX7271124.1"/>
    <property type="molecule type" value="Genomic_DNA"/>
</dbReference>
<reference evidence="1 2" key="1">
    <citation type="journal article" date="2021" name="Appl. Microbiol. Biotechnol.">
        <title>Biotechnological applications of marine bacteria in bioremediation of environments polluted with hydrocarbons and plastics.</title>
        <authorList>
            <person name="Muriel-Millan L.F."/>
            <person name="Millan-Lopez S."/>
            <person name="Pardo-Lopez L."/>
        </authorList>
    </citation>
    <scope>NUCLEOTIDE SEQUENCE [LARGE SCALE GENOMIC DNA]</scope>
    <source>
        <strain evidence="1 2">GOM4</strain>
    </source>
</reference>
<comment type="caution">
    <text evidence="1">The sequence shown here is derived from an EMBL/GenBank/DDBJ whole genome shotgun (WGS) entry which is preliminary data.</text>
</comment>
<name>A0ACC5VF35_STUCH</name>
<proteinExistence type="predicted"/>
<accession>A0ACC5VF35</accession>
<keyword evidence="2" id="KW-1185">Reference proteome</keyword>
<evidence type="ECO:0000313" key="2">
    <source>
        <dbReference type="Proteomes" id="UP000782475"/>
    </source>
</evidence>
<dbReference type="Proteomes" id="UP000782475">
    <property type="component" value="Unassembled WGS sequence"/>
</dbReference>
<organism evidence="1 2">
    <name type="scientific">Stutzerimonas chloritidismutans</name>
    <name type="common">Pseudomonas chloritidismutans</name>
    <dbReference type="NCBI Taxonomy" id="203192"/>
    <lineage>
        <taxon>Bacteria</taxon>
        <taxon>Pseudomonadati</taxon>
        <taxon>Pseudomonadota</taxon>
        <taxon>Gammaproteobacteria</taxon>
        <taxon>Pseudomonadales</taxon>
        <taxon>Pseudomonadaceae</taxon>
        <taxon>Stutzerimonas</taxon>
    </lineage>
</organism>
<protein>
    <submittedName>
        <fullName evidence="1">Uncharacterized protein</fullName>
    </submittedName>
</protein>
<sequence>MLNASPLNAVPLNGLASASAEPEYIVRGNAFVWALRVLVGGVNLTAQLTGTVTVDREEGAAGIAGFDLYIAPGVAVVPPDWKGRAVTIDYISTSHGATTEARRYTGQISIANWNPISRVLTCECSDQLQQRVEGMTVEAIDSLVGGYWSANVFEEVDGRSHWDYALERLSTRPVSLDCSPLGDMRVTSWYAGAPDFIFGEGTVLYQTLDLQQSDLSRTTNRIEVEFSYRYSRLWQRNQTYTWIVPAGSFCNWLHSEQGTHELPSVEMVQSAVTGKGLEIVSENYVLAPLSDADPCGTGTPWKNIYDDLVIGTGITGGRRWVQTVTESYTLTFATPDGEDEARQVVQRQSASLQIESDEEWTEGEMAGTDTGYQDVIDDARRAAVFEVVANEARTELVSANRETLLSWQAPTSMVLGIDLVHTLEVDCSGVRARGKCRRIVDSFDLGSGSAVTTLSIAVMRGGGTSDPLTIPPRLGSSPTDPGEGASIALPTHIGGRSTDPVYDETWLGFTGNWSVGDNDEGQEPYPRRFALETPEIPAEDRDELVPIGATLYRVGIPNDLLEL</sequence>